<evidence type="ECO:0000313" key="7">
    <source>
        <dbReference type="EMBL" id="HGT38411.1"/>
    </source>
</evidence>
<name>A0A7C4LP01_9PLAN</name>
<dbReference type="PANTHER" id="PTHR11904:SF9">
    <property type="entry name" value="PURINE NUCLEOSIDE PHOSPHORYLASE-RELATED"/>
    <property type="match status" value="1"/>
</dbReference>
<dbReference type="UniPathway" id="UPA00606"/>
<evidence type="ECO:0000256" key="2">
    <source>
        <dbReference type="ARBA" id="ARBA00006751"/>
    </source>
</evidence>
<dbReference type="GO" id="GO:0009116">
    <property type="term" value="P:nucleoside metabolic process"/>
    <property type="evidence" value="ECO:0007669"/>
    <property type="project" value="InterPro"/>
</dbReference>
<comment type="function">
    <text evidence="5">The purine nucleoside phosphorylases catalyze the phosphorolytic breakdown of the N-glycosidic bond in the beta-(deoxy)ribonucleoside molecules, with the formation of the corresponding free purine bases and pentose-1-phosphate.</text>
</comment>
<dbReference type="NCBIfam" id="NF006054">
    <property type="entry name" value="PRK08202.1"/>
    <property type="match status" value="1"/>
</dbReference>
<dbReference type="Gene3D" id="3.40.50.1580">
    <property type="entry name" value="Nucleoside phosphorylase domain"/>
    <property type="match status" value="1"/>
</dbReference>
<dbReference type="PIRSF" id="PIRSF000477">
    <property type="entry name" value="PurNPase"/>
    <property type="match status" value="1"/>
</dbReference>
<evidence type="ECO:0000256" key="4">
    <source>
        <dbReference type="ARBA" id="ARBA00022679"/>
    </source>
</evidence>
<protein>
    <recommendedName>
        <fullName evidence="5">Purine nucleoside phosphorylase</fullName>
        <ecNumber evidence="5">2.4.2.1</ecNumber>
    </recommendedName>
    <alternativeName>
        <fullName evidence="5">Inosine-guanosine phosphorylase</fullName>
    </alternativeName>
</protein>
<evidence type="ECO:0000256" key="3">
    <source>
        <dbReference type="ARBA" id="ARBA00022676"/>
    </source>
</evidence>
<feature type="domain" description="Nucleoside phosphorylase" evidence="6">
    <location>
        <begin position="26"/>
        <end position="271"/>
    </location>
</feature>
<keyword evidence="4 5" id="KW-0808">Transferase</keyword>
<organism evidence="7">
    <name type="scientific">Schlesneria paludicola</name>
    <dbReference type="NCBI Taxonomy" id="360056"/>
    <lineage>
        <taxon>Bacteria</taxon>
        <taxon>Pseudomonadati</taxon>
        <taxon>Planctomycetota</taxon>
        <taxon>Planctomycetia</taxon>
        <taxon>Planctomycetales</taxon>
        <taxon>Planctomycetaceae</taxon>
        <taxon>Schlesneria</taxon>
    </lineage>
</organism>
<dbReference type="NCBIfam" id="TIGR01697">
    <property type="entry name" value="PNPH-PUNA-XAPA"/>
    <property type="match status" value="1"/>
</dbReference>
<dbReference type="GO" id="GO:0005737">
    <property type="term" value="C:cytoplasm"/>
    <property type="evidence" value="ECO:0007669"/>
    <property type="project" value="TreeGrafter"/>
</dbReference>
<comment type="pathway">
    <text evidence="1 5">Purine metabolism; purine nucleoside salvage.</text>
</comment>
<gene>
    <name evidence="7" type="ORF">ENS64_04000</name>
</gene>
<dbReference type="SUPFAM" id="SSF53167">
    <property type="entry name" value="Purine and uridine phosphorylases"/>
    <property type="match status" value="1"/>
</dbReference>
<dbReference type="NCBIfam" id="TIGR01700">
    <property type="entry name" value="PNPH"/>
    <property type="match status" value="1"/>
</dbReference>
<dbReference type="InterPro" id="IPR035994">
    <property type="entry name" value="Nucleoside_phosphorylase_sf"/>
</dbReference>
<dbReference type="AlphaFoldDB" id="A0A7C4LP01"/>
<dbReference type="EC" id="2.4.2.1" evidence="5"/>
<keyword evidence="3 5" id="KW-0328">Glycosyltransferase</keyword>
<evidence type="ECO:0000259" key="6">
    <source>
        <dbReference type="Pfam" id="PF01048"/>
    </source>
</evidence>
<dbReference type="InterPro" id="IPR011270">
    <property type="entry name" value="Pur_Nuc_Pase_Ino/Guo-sp"/>
</dbReference>
<dbReference type="CDD" id="cd09009">
    <property type="entry name" value="PNP-EcPNPII_like"/>
    <property type="match status" value="1"/>
</dbReference>
<dbReference type="InterPro" id="IPR000845">
    <property type="entry name" value="Nucleoside_phosphorylase_d"/>
</dbReference>
<evidence type="ECO:0000256" key="5">
    <source>
        <dbReference type="PIRNR" id="PIRNR000477"/>
    </source>
</evidence>
<proteinExistence type="inferred from homology"/>
<dbReference type="Pfam" id="PF01048">
    <property type="entry name" value="PNP_UDP_1"/>
    <property type="match status" value="1"/>
</dbReference>
<dbReference type="EMBL" id="DSVQ01000007">
    <property type="protein sequence ID" value="HGT38411.1"/>
    <property type="molecule type" value="Genomic_DNA"/>
</dbReference>
<comment type="similarity">
    <text evidence="2 5">Belongs to the PNP/MTAP phosphorylase family.</text>
</comment>
<comment type="caution">
    <text evidence="7">The sequence shown here is derived from an EMBL/GenBank/DDBJ whole genome shotgun (WGS) entry which is preliminary data.</text>
</comment>
<accession>A0A7C4LP01</accession>
<sequence length="288" mass="30469">MTVDLATQISEAADAIRAVWGKVPRAGIILGTGAGSFARHIAAEAEIPYAAIPHFPRATALGHRGQLVCGTVEGLPIVAMDGRFHLYEGYTAAQITLPVRVLKRLGIALLIATNASGGLQPHFRPGDLLVIEDHINLMGANPLIGPNDDSLGPRFPDLSRPYDPQLIDHALTIAREAGFAAHRGVYVAVTGPNYETRAEYRFLRIIGGDVVGMSTVPEVLVAAHMGLRVLALSTITNVAGDGTAQPTDGHQVLAVAASAEERIGRIIRDILAAEARRNLSVPEGKPTT</sequence>
<dbReference type="InterPro" id="IPR011268">
    <property type="entry name" value="Purine_phosphorylase"/>
</dbReference>
<evidence type="ECO:0000256" key="1">
    <source>
        <dbReference type="ARBA" id="ARBA00005058"/>
    </source>
</evidence>
<reference evidence="7" key="1">
    <citation type="journal article" date="2020" name="mSystems">
        <title>Genome- and Community-Level Interaction Insights into Carbon Utilization and Element Cycling Functions of Hydrothermarchaeota in Hydrothermal Sediment.</title>
        <authorList>
            <person name="Zhou Z."/>
            <person name="Liu Y."/>
            <person name="Xu W."/>
            <person name="Pan J."/>
            <person name="Luo Z.H."/>
            <person name="Li M."/>
        </authorList>
    </citation>
    <scope>NUCLEOTIDE SEQUENCE [LARGE SCALE GENOMIC DNA]</scope>
    <source>
        <strain evidence="7">SpSt-508</strain>
    </source>
</reference>
<dbReference type="GO" id="GO:0004731">
    <property type="term" value="F:purine-nucleoside phosphorylase activity"/>
    <property type="evidence" value="ECO:0007669"/>
    <property type="project" value="UniProtKB-EC"/>
</dbReference>
<dbReference type="PANTHER" id="PTHR11904">
    <property type="entry name" value="METHYLTHIOADENOSINE/PURINE NUCLEOSIDE PHOSPHORYLASE"/>
    <property type="match status" value="1"/>
</dbReference>